<keyword evidence="5 8" id="KW-0378">Hydrolase</keyword>
<comment type="cofactor">
    <cofactor evidence="8">
        <name>Mg(2+)</name>
        <dbReference type="ChEBI" id="CHEBI:18420"/>
    </cofactor>
    <cofactor evidence="8">
        <name>Mn(2+)</name>
        <dbReference type="ChEBI" id="CHEBI:29035"/>
    </cofactor>
</comment>
<name>A0AAD1XCM6_EUPCR</name>
<keyword evidence="4 8" id="KW-0479">Metal-binding</keyword>
<dbReference type="PANTHER" id="PTHR15749:SF4">
    <property type="entry name" value="FANCONI-ASSOCIATED NUCLEASE 1"/>
    <property type="match status" value="1"/>
</dbReference>
<dbReference type="GO" id="GO:0017108">
    <property type="term" value="F:5'-flap endonuclease activity"/>
    <property type="evidence" value="ECO:0007669"/>
    <property type="project" value="TreeGrafter"/>
</dbReference>
<evidence type="ECO:0000256" key="8">
    <source>
        <dbReference type="RuleBase" id="RU365033"/>
    </source>
</evidence>
<evidence type="ECO:0000313" key="11">
    <source>
        <dbReference type="EMBL" id="CAI2371364.1"/>
    </source>
</evidence>
<dbReference type="GO" id="GO:0004528">
    <property type="term" value="F:phosphodiesterase I activity"/>
    <property type="evidence" value="ECO:0007669"/>
    <property type="project" value="UniProtKB-EC"/>
</dbReference>
<dbReference type="InterPro" id="IPR011856">
    <property type="entry name" value="tRNA_endonuc-like_dom_sf"/>
</dbReference>
<keyword evidence="12" id="KW-1185">Reference proteome</keyword>
<feature type="compositionally biased region" description="Basic residues" evidence="9">
    <location>
        <begin position="23"/>
        <end position="33"/>
    </location>
</feature>
<evidence type="ECO:0000256" key="5">
    <source>
        <dbReference type="ARBA" id="ARBA00022801"/>
    </source>
</evidence>
<evidence type="ECO:0000256" key="9">
    <source>
        <dbReference type="SAM" id="MobiDB-lite"/>
    </source>
</evidence>
<evidence type="ECO:0000256" key="4">
    <source>
        <dbReference type="ARBA" id="ARBA00022723"/>
    </source>
</evidence>
<dbReference type="EMBL" id="CAMPGE010012596">
    <property type="protein sequence ID" value="CAI2371364.1"/>
    <property type="molecule type" value="Genomic_DNA"/>
</dbReference>
<evidence type="ECO:0000256" key="7">
    <source>
        <dbReference type="ARBA" id="ARBA00023211"/>
    </source>
</evidence>
<evidence type="ECO:0000256" key="2">
    <source>
        <dbReference type="ARBA" id="ARBA00005533"/>
    </source>
</evidence>
<dbReference type="GO" id="GO:0046872">
    <property type="term" value="F:metal ion binding"/>
    <property type="evidence" value="ECO:0007669"/>
    <property type="project" value="UniProtKB-KW"/>
</dbReference>
<keyword evidence="8" id="KW-0539">Nucleus</keyword>
<proteinExistence type="inferred from homology"/>
<evidence type="ECO:0000256" key="1">
    <source>
        <dbReference type="ARBA" id="ARBA00000983"/>
    </source>
</evidence>
<dbReference type="GO" id="GO:0070336">
    <property type="term" value="F:flap-structured DNA binding"/>
    <property type="evidence" value="ECO:0007669"/>
    <property type="project" value="TreeGrafter"/>
</dbReference>
<keyword evidence="3 8" id="KW-0540">Nuclease</keyword>
<gene>
    <name evidence="11" type="ORF">ECRASSUSDP1_LOCUS12686</name>
</gene>
<keyword evidence="6 8" id="KW-0460">Magnesium</keyword>
<dbReference type="Gene3D" id="3.40.1350.10">
    <property type="match status" value="1"/>
</dbReference>
<feature type="compositionally biased region" description="Basic and acidic residues" evidence="9">
    <location>
        <begin position="34"/>
        <end position="48"/>
    </location>
</feature>
<feature type="region of interest" description="Disordered" evidence="9">
    <location>
        <begin position="1"/>
        <end position="48"/>
    </location>
</feature>
<protein>
    <recommendedName>
        <fullName evidence="8">Fanconi-associated nuclease</fullName>
        <ecNumber evidence="8">3.1.4.1</ecNumber>
    </recommendedName>
</protein>
<comment type="caution">
    <text evidence="11">The sequence shown here is derived from an EMBL/GenBank/DDBJ whole genome shotgun (WGS) entry which is preliminary data.</text>
</comment>
<keyword evidence="8" id="KW-0227">DNA damage</keyword>
<dbReference type="InterPro" id="IPR033315">
    <property type="entry name" value="Fan1-like"/>
</dbReference>
<dbReference type="PANTHER" id="PTHR15749">
    <property type="entry name" value="FANCONI-ASSOCIATED NUCLEASE 1"/>
    <property type="match status" value="1"/>
</dbReference>
<dbReference type="EC" id="3.1.4.1" evidence="8"/>
<accession>A0AAD1XCM6</accession>
<comment type="catalytic activity">
    <reaction evidence="1 8">
        <text>Hydrolytically removes 5'-nucleotides successively from the 3'-hydroxy termini of 3'-hydroxy-terminated oligonucleotides.</text>
        <dbReference type="EC" id="3.1.4.1"/>
    </reaction>
</comment>
<evidence type="ECO:0000256" key="6">
    <source>
        <dbReference type="ARBA" id="ARBA00022842"/>
    </source>
</evidence>
<dbReference type="InterPro" id="IPR014883">
    <property type="entry name" value="VRR_NUC"/>
</dbReference>
<dbReference type="GO" id="GO:0005634">
    <property type="term" value="C:nucleus"/>
    <property type="evidence" value="ECO:0007669"/>
    <property type="project" value="UniProtKB-SubCell"/>
</dbReference>
<keyword evidence="7 8" id="KW-0464">Manganese</keyword>
<dbReference type="Pfam" id="PF08774">
    <property type="entry name" value="VRR_NUC"/>
    <property type="match status" value="1"/>
</dbReference>
<reference evidence="11" key="1">
    <citation type="submission" date="2023-07" db="EMBL/GenBank/DDBJ databases">
        <authorList>
            <consortium name="AG Swart"/>
            <person name="Singh M."/>
            <person name="Singh A."/>
            <person name="Seah K."/>
            <person name="Emmerich C."/>
        </authorList>
    </citation>
    <scope>NUCLEOTIDE SEQUENCE</scope>
    <source>
        <strain evidence="11">DP1</strain>
    </source>
</reference>
<evidence type="ECO:0000313" key="12">
    <source>
        <dbReference type="Proteomes" id="UP001295684"/>
    </source>
</evidence>
<comment type="similarity">
    <text evidence="2 8">Belongs to the FAN1 family.</text>
</comment>
<dbReference type="SMART" id="SM00990">
    <property type="entry name" value="VRR_NUC"/>
    <property type="match status" value="1"/>
</dbReference>
<dbReference type="GO" id="GO:0008409">
    <property type="term" value="F:5'-3' exonuclease activity"/>
    <property type="evidence" value="ECO:0007669"/>
    <property type="project" value="TreeGrafter"/>
</dbReference>
<dbReference type="Proteomes" id="UP001295684">
    <property type="component" value="Unassembled WGS sequence"/>
</dbReference>
<comment type="subcellular location">
    <subcellularLocation>
        <location evidence="8">Nucleus</location>
    </subcellularLocation>
</comment>
<dbReference type="AlphaFoldDB" id="A0AAD1XCM6"/>
<feature type="domain" description="VRR-NUC" evidence="10">
    <location>
        <begin position="1061"/>
        <end position="1177"/>
    </location>
</feature>
<feature type="compositionally biased region" description="Basic and acidic residues" evidence="9">
    <location>
        <begin position="1"/>
        <end position="22"/>
    </location>
</feature>
<keyword evidence="8" id="KW-0234">DNA repair</keyword>
<dbReference type="GO" id="GO:0036297">
    <property type="term" value="P:interstrand cross-link repair"/>
    <property type="evidence" value="ECO:0007669"/>
    <property type="project" value="InterPro"/>
</dbReference>
<sequence>MNDRRQIKIRKYFDPSRKENRSTAHRGLGKQIRRSKEDKRRADLKKAAGKEGIMPIRSIRSYFTMGNKLDKVLESSEKVTETKDTENYQNLKEIEKQSEIVPEKSLEEIPTQVVRYSQKVEEEKMPLVKEEAKKLDPQTLNEIDDGFWFPFEITSNLRRTQETMATMNQLSEGEPLRKCFLYSDRGMNKGCKCYVETTTEFSQKYTEKAFIGNLYSNVGISLAKILDFGKCIVTAQFDTIEKQVHIKIDLQQPVLKNQRRNLTCSFSQSQTSETVGGVYNLENLAGLPKKIKWAFCDLNKFNKTKKKCLKTNMNGENAEYQMKSAKEILMIAQSAREEAKEAKSLQEYNESGINLVCRTVLGYSHLFTDEEKEILQNFSELDYLAQTLFTKMLFRKRVWFSSHNLKDYCKSPAQIRGSLKLLIKLGFVEKPKGLMKDLHQLRIFLESLSSKELTEFSKILGRKFNKYPPTVENTFPDFKGADMESPIVALSPFRNLSEIGKKCIDDLISGYVRMSKSNVKGASKFSKGKSMSDIVERIEAYKAYQSGNSKILAKSSTLHRFLISKQKPLQESEENPDNDFDTLVAEKLEPYYRIPEKIECLLKISLDLFYFYQVSDPHQAMALHEYGSYSYSIKESYLEVAKEGKLGESGYEHVYPLFKSREQFLAFNQLYQVRCYISHISDTKYTPVERGILAEVIALYSLEKQGFDPKVLRPENIRKEINEYIKKIVFDTEFKQDDEYWRKNAHKLFQTRFLPNSMLPMIDNKCSDFLEKGKKYELSVLLLLNLLFSRVKKHKRGKWWHRLSVNLNHIGMPVEAFCICYKALKDDKTINNGKRNYLVLYQKVLKRNIFKIFNERDKRIEKLEAKLTHKQFKRRIGKCEFEKEKQKIMDEYFLKFNILYKLELQSLFSEEYRYDWKDYKKQKEVERLLAPKWNFMEVTTEQKYRRSYFKERYLKCPRATGNNGENLGTIYLNHTNGKIYRVEDLALYYYCNKEGYYGIHSENGFGITLFGLFMWEQIFDNTVPGVFQSPYQFAPLDYGSNEFYFNREEKILKRLKKIKEMTPEELRDEIEILWETHKYKHNCAISWDSISFSKEKLKDIIPCMGGDILAKIVKKYCYDYKNWNHGMPDLLLWNPEEKKIKFSEVKSEFDKLSEVQKGWLEYLSQCGIHAEACYINRRGKEHCAIDAV</sequence>
<comment type="function">
    <text evidence="8">Nuclease required for the repair of DNA interstrand cross-links (ICL). Acts as a 5'-3' exonuclease that anchors at a cut end of DNA and cleaves DNA successively at every third nucleotide, allowing to excise an ICL from one strand through flanking incisions.</text>
</comment>
<evidence type="ECO:0000259" key="10">
    <source>
        <dbReference type="SMART" id="SM00990"/>
    </source>
</evidence>
<organism evidence="11 12">
    <name type="scientific">Euplotes crassus</name>
    <dbReference type="NCBI Taxonomy" id="5936"/>
    <lineage>
        <taxon>Eukaryota</taxon>
        <taxon>Sar</taxon>
        <taxon>Alveolata</taxon>
        <taxon>Ciliophora</taxon>
        <taxon>Intramacronucleata</taxon>
        <taxon>Spirotrichea</taxon>
        <taxon>Hypotrichia</taxon>
        <taxon>Euplotida</taxon>
        <taxon>Euplotidae</taxon>
        <taxon>Moneuplotes</taxon>
    </lineage>
</organism>
<evidence type="ECO:0000256" key="3">
    <source>
        <dbReference type="ARBA" id="ARBA00022722"/>
    </source>
</evidence>